<accession>A0ABN9MAP9</accession>
<protein>
    <submittedName>
        <fullName evidence="1">Uncharacterized protein</fullName>
    </submittedName>
</protein>
<comment type="caution">
    <text evidence="1">The sequence shown here is derived from an EMBL/GenBank/DDBJ whole genome shotgun (WGS) entry which is preliminary data.</text>
</comment>
<evidence type="ECO:0000313" key="1">
    <source>
        <dbReference type="EMBL" id="CAJ0962123.1"/>
    </source>
</evidence>
<name>A0ABN9MAP9_9NEOB</name>
<gene>
    <name evidence="1" type="ORF">RIMI_LOCUS18056208</name>
</gene>
<evidence type="ECO:0000313" key="2">
    <source>
        <dbReference type="Proteomes" id="UP001176940"/>
    </source>
</evidence>
<dbReference type="Proteomes" id="UP001176940">
    <property type="component" value="Unassembled WGS sequence"/>
</dbReference>
<proteinExistence type="predicted"/>
<dbReference type="PROSITE" id="PS51257">
    <property type="entry name" value="PROKAR_LIPOPROTEIN"/>
    <property type="match status" value="1"/>
</dbReference>
<sequence length="116" mass="12856">MSLPAERRHSLGSLEECHSLIPFSLSCLRKENHPSVLRLALCPPGDVRSSVHSEGSPTGRYLDKDRVQGLNEAEHQVTADSAFKVRVGSNHRGEEMSGETVQTSFHLFQSPEKSIF</sequence>
<organism evidence="1 2">
    <name type="scientific">Ranitomeya imitator</name>
    <name type="common">mimic poison frog</name>
    <dbReference type="NCBI Taxonomy" id="111125"/>
    <lineage>
        <taxon>Eukaryota</taxon>
        <taxon>Metazoa</taxon>
        <taxon>Chordata</taxon>
        <taxon>Craniata</taxon>
        <taxon>Vertebrata</taxon>
        <taxon>Euteleostomi</taxon>
        <taxon>Amphibia</taxon>
        <taxon>Batrachia</taxon>
        <taxon>Anura</taxon>
        <taxon>Neobatrachia</taxon>
        <taxon>Hyloidea</taxon>
        <taxon>Dendrobatidae</taxon>
        <taxon>Dendrobatinae</taxon>
        <taxon>Ranitomeya</taxon>
    </lineage>
</organism>
<keyword evidence="2" id="KW-1185">Reference proteome</keyword>
<dbReference type="EMBL" id="CAUEEQ010054188">
    <property type="protein sequence ID" value="CAJ0962123.1"/>
    <property type="molecule type" value="Genomic_DNA"/>
</dbReference>
<reference evidence="1" key="1">
    <citation type="submission" date="2023-07" db="EMBL/GenBank/DDBJ databases">
        <authorList>
            <person name="Stuckert A."/>
        </authorList>
    </citation>
    <scope>NUCLEOTIDE SEQUENCE</scope>
</reference>